<dbReference type="OrthoDB" id="417208at2759"/>
<dbReference type="EMBL" id="ML014116">
    <property type="protein sequence ID" value="RKP03941.1"/>
    <property type="molecule type" value="Genomic_DNA"/>
</dbReference>
<accession>A0A4P9XFE7</accession>
<evidence type="ECO:0000313" key="7">
    <source>
        <dbReference type="Proteomes" id="UP000274922"/>
    </source>
</evidence>
<dbReference type="InterPro" id="IPR011004">
    <property type="entry name" value="Trimer_LpxA-like_sf"/>
</dbReference>
<keyword evidence="3" id="KW-0206">Cytoskeleton</keyword>
<evidence type="ECO:0000256" key="4">
    <source>
        <dbReference type="ARBA" id="ARBA00034706"/>
    </source>
</evidence>
<reference evidence="7" key="1">
    <citation type="journal article" date="2018" name="Nat. Microbiol.">
        <title>Leveraging single-cell genomics to expand the fungal tree of life.</title>
        <authorList>
            <person name="Ahrendt S.R."/>
            <person name="Quandt C.A."/>
            <person name="Ciobanu D."/>
            <person name="Clum A."/>
            <person name="Salamov A."/>
            <person name="Andreopoulos B."/>
            <person name="Cheng J.F."/>
            <person name="Woyke T."/>
            <person name="Pelin A."/>
            <person name="Henrissat B."/>
            <person name="Reynolds N.K."/>
            <person name="Benny G.L."/>
            <person name="Smith M.E."/>
            <person name="James T.Y."/>
            <person name="Grigoriev I.V."/>
        </authorList>
    </citation>
    <scope>NUCLEOTIDE SEQUENCE [LARGE SCALE GENOMIC DNA]</scope>
    <source>
        <strain evidence="7">ATCC 52028</strain>
    </source>
</reference>
<keyword evidence="2" id="KW-0963">Cytoplasm</keyword>
<evidence type="ECO:0000256" key="3">
    <source>
        <dbReference type="ARBA" id="ARBA00023212"/>
    </source>
</evidence>
<dbReference type="AlphaFoldDB" id="A0A4P9XFE7"/>
<dbReference type="GO" id="GO:0005869">
    <property type="term" value="C:dynactin complex"/>
    <property type="evidence" value="ECO:0007669"/>
    <property type="project" value="TreeGrafter"/>
</dbReference>
<dbReference type="PANTHER" id="PTHR46126">
    <property type="entry name" value="DYNACTIN SUBUNIT 5"/>
    <property type="match status" value="1"/>
</dbReference>
<evidence type="ECO:0000313" key="6">
    <source>
        <dbReference type="EMBL" id="RKP03941.1"/>
    </source>
</evidence>
<comment type="similarity">
    <text evidence="4">Belongs to the dynactin subunits 5/6 family. Dynactin subunit 5 subfamily.</text>
</comment>
<dbReference type="InterPro" id="IPR047125">
    <property type="entry name" value="DCTN5"/>
</dbReference>
<dbReference type="CDD" id="cd03359">
    <property type="entry name" value="LbH_Dynactin_5"/>
    <property type="match status" value="1"/>
</dbReference>
<dbReference type="STRING" id="1555241.A0A4P9XFE7"/>
<evidence type="ECO:0000256" key="2">
    <source>
        <dbReference type="ARBA" id="ARBA00022490"/>
    </source>
</evidence>
<dbReference type="SUPFAM" id="SSF51161">
    <property type="entry name" value="Trimeric LpxA-like enzymes"/>
    <property type="match status" value="1"/>
</dbReference>
<evidence type="ECO:0000256" key="5">
    <source>
        <dbReference type="ARBA" id="ARBA00034865"/>
    </source>
</evidence>
<sequence>MEFYVQPIADPALVSARDGDSPEREASDFIQTETGNKISHLAYVYGSENIVLGGKTLIHAKCIVRGDLRRTGGGSAVAIAAGRYCTFGARSLIRPPCKTYKGVFTYYPLKIGSYVVIGDDAVVQAAQIGSCVTIGRGAIVGRFAVLKDGCRILDDAYVAPGTVVESYSVMAGNPAVRVDTLPETADIMIRQEAMAAYAAPA</sequence>
<comment type="subcellular location">
    <subcellularLocation>
        <location evidence="1">Cytoplasm</location>
        <location evidence="1">Cytoskeleton</location>
    </subcellularLocation>
</comment>
<protein>
    <recommendedName>
        <fullName evidence="5">Dynactin subunit 5</fullName>
    </recommendedName>
</protein>
<evidence type="ECO:0000256" key="1">
    <source>
        <dbReference type="ARBA" id="ARBA00004245"/>
    </source>
</evidence>
<dbReference type="Gene3D" id="2.160.10.10">
    <property type="entry name" value="Hexapeptide repeat proteins"/>
    <property type="match status" value="1"/>
</dbReference>
<dbReference type="Pfam" id="PF21711">
    <property type="entry name" value="DCTN5"/>
    <property type="match status" value="1"/>
</dbReference>
<organism evidence="6 7">
    <name type="scientific">Caulochytrium protostelioides</name>
    <dbReference type="NCBI Taxonomy" id="1555241"/>
    <lineage>
        <taxon>Eukaryota</taxon>
        <taxon>Fungi</taxon>
        <taxon>Fungi incertae sedis</taxon>
        <taxon>Chytridiomycota</taxon>
        <taxon>Chytridiomycota incertae sedis</taxon>
        <taxon>Chytridiomycetes</taxon>
        <taxon>Caulochytriales</taxon>
        <taxon>Caulochytriaceae</taxon>
        <taxon>Caulochytrium</taxon>
    </lineage>
</organism>
<proteinExistence type="inferred from homology"/>
<gene>
    <name evidence="6" type="ORF">CXG81DRAFT_8949</name>
</gene>
<name>A0A4P9XFE7_9FUNG</name>
<keyword evidence="7" id="KW-1185">Reference proteome</keyword>
<dbReference type="Proteomes" id="UP000274922">
    <property type="component" value="Unassembled WGS sequence"/>
</dbReference>
<dbReference type="PANTHER" id="PTHR46126:SF1">
    <property type="entry name" value="DYNACTIN SUBUNIT 5"/>
    <property type="match status" value="1"/>
</dbReference>